<sequence>MTEEPVKDDRHDKDSDDRNGKAPDERLNPARSPGAGDGPKDLSEIEVSRDVTLGTADPEEFTATDTAPVADATVEELCSALQDGDRVERRRAAVALAQRSKTEAAVEPLRTAVLQDPDPDVRQFAVEALATHGDESVRETVEAVASDSNPWVRAEAVVTLDSLDCDESLPVLERMLEDDHPAVRRNAMISLFKARGEDALVTLVEGLSDPDERVREWAAELLGGIDDDRAREALTRTANDDESDFVRATAKRALGESSPFDGGGSVRPGGSNVRSVPGKSSEDDGSRDLNNAPDL</sequence>
<feature type="region of interest" description="Disordered" evidence="2">
    <location>
        <begin position="249"/>
        <end position="295"/>
    </location>
</feature>
<evidence type="ECO:0000313" key="4">
    <source>
        <dbReference type="Proteomes" id="UP000263012"/>
    </source>
</evidence>
<protein>
    <submittedName>
        <fullName evidence="3">HEAT repeat protein</fullName>
    </submittedName>
</protein>
<accession>A0A343TLN3</accession>
<dbReference type="InterPro" id="IPR000357">
    <property type="entry name" value="HEAT"/>
</dbReference>
<feature type="region of interest" description="Disordered" evidence="2">
    <location>
        <begin position="1"/>
        <end position="68"/>
    </location>
</feature>
<organism evidence="3 4">
    <name type="scientific">Halalkaliarchaeum desulfuricum</name>
    <dbReference type="NCBI Taxonomy" id="2055893"/>
    <lineage>
        <taxon>Archaea</taxon>
        <taxon>Methanobacteriati</taxon>
        <taxon>Methanobacteriota</taxon>
        <taxon>Stenosarchaea group</taxon>
        <taxon>Halobacteria</taxon>
        <taxon>Halobacteriales</taxon>
        <taxon>Haloferacaceae</taxon>
        <taxon>Halalkaliarchaeum</taxon>
    </lineage>
</organism>
<dbReference type="GeneID" id="37878740"/>
<dbReference type="InterPro" id="IPR016024">
    <property type="entry name" value="ARM-type_fold"/>
</dbReference>
<dbReference type="RefSeq" id="WP_119819527.1">
    <property type="nucleotide sequence ID" value="NZ_CP025066.1"/>
</dbReference>
<evidence type="ECO:0000313" key="3">
    <source>
        <dbReference type="EMBL" id="AUX10005.1"/>
    </source>
</evidence>
<dbReference type="KEGG" id="hdf:AArcSl_2383"/>
<dbReference type="AlphaFoldDB" id="A0A343TLN3"/>
<dbReference type="InterPro" id="IPR011989">
    <property type="entry name" value="ARM-like"/>
</dbReference>
<dbReference type="Pfam" id="PF02985">
    <property type="entry name" value="HEAT"/>
    <property type="match status" value="1"/>
</dbReference>
<dbReference type="Gene3D" id="1.25.10.10">
    <property type="entry name" value="Leucine-rich Repeat Variant"/>
    <property type="match status" value="2"/>
</dbReference>
<dbReference type="SUPFAM" id="SSF48371">
    <property type="entry name" value="ARM repeat"/>
    <property type="match status" value="1"/>
</dbReference>
<proteinExistence type="predicted"/>
<feature type="compositionally biased region" description="Basic and acidic residues" evidence="2">
    <location>
        <begin position="1"/>
        <end position="28"/>
    </location>
</feature>
<evidence type="ECO:0000256" key="1">
    <source>
        <dbReference type="ARBA" id="ARBA00022737"/>
    </source>
</evidence>
<dbReference type="OrthoDB" id="200644at2157"/>
<dbReference type="GO" id="GO:0016491">
    <property type="term" value="F:oxidoreductase activity"/>
    <property type="evidence" value="ECO:0007669"/>
    <property type="project" value="TreeGrafter"/>
</dbReference>
<keyword evidence="1" id="KW-0677">Repeat</keyword>
<dbReference type="Pfam" id="PF13646">
    <property type="entry name" value="HEAT_2"/>
    <property type="match status" value="1"/>
</dbReference>
<dbReference type="SMART" id="SM00567">
    <property type="entry name" value="EZ_HEAT"/>
    <property type="match status" value="5"/>
</dbReference>
<gene>
    <name evidence="3" type="ORF">AArcSl_2383</name>
</gene>
<keyword evidence="4" id="KW-1185">Reference proteome</keyword>
<feature type="compositionally biased region" description="Basic and acidic residues" evidence="2">
    <location>
        <begin position="38"/>
        <end position="49"/>
    </location>
</feature>
<evidence type="ECO:0000256" key="2">
    <source>
        <dbReference type="SAM" id="MobiDB-lite"/>
    </source>
</evidence>
<dbReference type="PANTHER" id="PTHR12697:SF5">
    <property type="entry name" value="DEOXYHYPUSINE HYDROXYLASE"/>
    <property type="match status" value="1"/>
</dbReference>
<dbReference type="PANTHER" id="PTHR12697">
    <property type="entry name" value="PBS LYASE HEAT-LIKE PROTEIN"/>
    <property type="match status" value="1"/>
</dbReference>
<dbReference type="Proteomes" id="UP000263012">
    <property type="component" value="Chromosome"/>
</dbReference>
<dbReference type="EMBL" id="CP025066">
    <property type="protein sequence ID" value="AUX10005.1"/>
    <property type="molecule type" value="Genomic_DNA"/>
</dbReference>
<dbReference type="InterPro" id="IPR004155">
    <property type="entry name" value="PBS_lyase_HEAT"/>
</dbReference>
<reference evidence="4" key="1">
    <citation type="submission" date="2017-11" db="EMBL/GenBank/DDBJ databases">
        <title>Phenotypic and genomic properties of facultatively anaerobic sulfur-reducing natronoarchaea from hypersaline soda lakes.</title>
        <authorList>
            <person name="Sorokin D.Y."/>
            <person name="Kublanov I.V."/>
            <person name="Roman P."/>
            <person name="Sinninghe Damste J.S."/>
            <person name="Golyshin P.N."/>
            <person name="Rojo D."/>
            <person name="Ciordia S."/>
            <person name="Mena M.D.C."/>
            <person name="Ferrer M."/>
            <person name="Messina E."/>
            <person name="Smedile F."/>
            <person name="La Spada G."/>
            <person name="La Cono V."/>
            <person name="Yakimov M.M."/>
        </authorList>
    </citation>
    <scope>NUCLEOTIDE SEQUENCE [LARGE SCALE GENOMIC DNA]</scope>
    <source>
        <strain evidence="4">AArc-Sl</strain>
    </source>
</reference>
<name>A0A343TLN3_9EURY</name>